<dbReference type="Pfam" id="PF13646">
    <property type="entry name" value="HEAT_2"/>
    <property type="match status" value="3"/>
</dbReference>
<dbReference type="Proteomes" id="UP000033961">
    <property type="component" value="Chromosome I"/>
</dbReference>
<dbReference type="InterPro" id="IPR011989">
    <property type="entry name" value="ARM-like"/>
</dbReference>
<proteinExistence type="predicted"/>
<evidence type="ECO:0000313" key="2">
    <source>
        <dbReference type="Proteomes" id="UP000033961"/>
    </source>
</evidence>
<dbReference type="PANTHER" id="PTHR12697">
    <property type="entry name" value="PBS LYASE HEAT-LIKE PROTEIN"/>
    <property type="match status" value="1"/>
</dbReference>
<reference evidence="1 2" key="1">
    <citation type="journal article" date="2015" name="Genome Announc.">
        <title>Draft Genome Sequences of Leptospira santarosai Strains U160, U164, and U233, Isolated from Asymptomatic Cattle.</title>
        <authorList>
            <person name="Kremer F.S."/>
            <person name="Eslabao M.R."/>
            <person name="Provisor M."/>
            <person name="Woloski R.D."/>
            <person name="Ramires O.V."/>
            <person name="Moreno L.Z."/>
            <person name="Moreno A.M."/>
            <person name="Hamond C."/>
            <person name="Lilenbaum W."/>
            <person name="Dellagostin O.A."/>
        </authorList>
    </citation>
    <scope>NUCLEOTIDE SEQUENCE [LARGE SCALE GENOMIC DNA]</scope>
    <source>
        <strain evidence="1 2">U160</strain>
    </source>
</reference>
<evidence type="ECO:0008006" key="3">
    <source>
        <dbReference type="Google" id="ProtNLM"/>
    </source>
</evidence>
<evidence type="ECO:0000313" key="1">
    <source>
        <dbReference type="EMBL" id="AVQ11310.1"/>
    </source>
</evidence>
<organism evidence="1 2">
    <name type="scientific">Leptospira santarosai</name>
    <dbReference type="NCBI Taxonomy" id="28183"/>
    <lineage>
        <taxon>Bacteria</taxon>
        <taxon>Pseudomonadati</taxon>
        <taxon>Spirochaetota</taxon>
        <taxon>Spirochaetia</taxon>
        <taxon>Leptospirales</taxon>
        <taxon>Leptospiraceae</taxon>
        <taxon>Leptospira</taxon>
    </lineage>
</organism>
<dbReference type="SMART" id="SM00567">
    <property type="entry name" value="EZ_HEAT"/>
    <property type="match status" value="8"/>
</dbReference>
<gene>
    <name evidence="1" type="ORF">XB16_0975</name>
</gene>
<dbReference type="SUPFAM" id="SSF48371">
    <property type="entry name" value="ARM repeat"/>
    <property type="match status" value="2"/>
</dbReference>
<name>A0A2P1QQX6_9LEPT</name>
<protein>
    <recommendedName>
        <fullName evidence="3">HEAT repeat protein</fullName>
    </recommendedName>
</protein>
<dbReference type="EMBL" id="CP027843">
    <property type="protein sequence ID" value="AVQ11310.1"/>
    <property type="molecule type" value="Genomic_DNA"/>
</dbReference>
<dbReference type="PANTHER" id="PTHR12697:SF5">
    <property type="entry name" value="DEOXYHYPUSINE HYDROXYLASE"/>
    <property type="match status" value="1"/>
</dbReference>
<dbReference type="AlphaFoldDB" id="A0A2P1QQX6"/>
<sequence>MRSLLLCTLILCSCEGPPKPEMLPVPEEKKEVPLEKVQEELNSENPRIRAQAILELSNRSHKPSLNKIRSLLKTDTNPAVKGTAAIVLGTWKDRVSVPEIVKLFSNGSGVTPDIVLEALARMGDASSAKVILPFLQSQDSTLRLIAVDTLVRIGARSSGESILGLAKKNQDPELAKTYAMVLGKLKVRSAESYLIKLAKTTEPSPTLAASYLALGRISSKKAVPILVQGLAGDFDKGSENCMNALIEINSSTAIAPTIPILKHKNRDVRYRAVNVLSEIPSPETGPKVLKILEGNDPDAVAPAALVLGRIHFDSARVAIEKNLTNFKLPDREMIGRSLGYLGNKKSIPVLLNVLKEPEGEGRYGAAWSLGILHAIEALDDLIAASKSSDSKLSSIAVESLGLLGSPKALSALVEIAENNQDSALIVVSAIASIPGEESRKILENFAQKKNISLQQIAISELGKRKEQASVPVLIGILEENEAVSSKLLMTSLSSITGKNFYSRNEWLNWYKLNSK</sequence>
<dbReference type="InterPro" id="IPR004155">
    <property type="entry name" value="PBS_lyase_HEAT"/>
</dbReference>
<dbReference type="InterPro" id="IPR016024">
    <property type="entry name" value="ARM-type_fold"/>
</dbReference>
<accession>A0A2P1QQX6</accession>
<dbReference type="Gene3D" id="1.25.10.10">
    <property type="entry name" value="Leucine-rich Repeat Variant"/>
    <property type="match status" value="3"/>
</dbReference>
<dbReference type="GO" id="GO:0016491">
    <property type="term" value="F:oxidoreductase activity"/>
    <property type="evidence" value="ECO:0007669"/>
    <property type="project" value="TreeGrafter"/>
</dbReference>